<evidence type="ECO:0000256" key="1">
    <source>
        <dbReference type="SAM" id="MobiDB-lite"/>
    </source>
</evidence>
<evidence type="ECO:0000313" key="2">
    <source>
        <dbReference type="EMBL" id="KKK38746.1"/>
    </source>
</evidence>
<dbReference type="OrthoDB" id="2667074at2"/>
<feature type="region of interest" description="Disordered" evidence="1">
    <location>
        <begin position="89"/>
        <end position="110"/>
    </location>
</feature>
<organism evidence="2 3">
    <name type="scientific">Mesobacillus campisalis</name>
    <dbReference type="NCBI Taxonomy" id="1408103"/>
    <lineage>
        <taxon>Bacteria</taxon>
        <taxon>Bacillati</taxon>
        <taxon>Bacillota</taxon>
        <taxon>Bacilli</taxon>
        <taxon>Bacillales</taxon>
        <taxon>Bacillaceae</taxon>
        <taxon>Mesobacillus</taxon>
    </lineage>
</organism>
<gene>
    <name evidence="2" type="ORF">WQ57_07095</name>
</gene>
<reference evidence="2 3" key="1">
    <citation type="submission" date="2015-04" db="EMBL/GenBank/DDBJ databases">
        <title>Taxonomic description and genome sequence of Bacillus campisalis sp. nov., a novel member of the genus Bacillus isolated from solar saltern.</title>
        <authorList>
            <person name="Mathan Kumar R."/>
            <person name="Kaur G."/>
            <person name="Kumar A."/>
            <person name="Singh N.K."/>
            <person name="Kaur N."/>
            <person name="Kumar N."/>
            <person name="Mayilraj S."/>
        </authorList>
    </citation>
    <scope>NUCLEOTIDE SEQUENCE [LARGE SCALE GENOMIC DNA]</scope>
    <source>
        <strain evidence="2 3">SA2-6</strain>
    </source>
</reference>
<dbReference type="Proteomes" id="UP000034166">
    <property type="component" value="Unassembled WGS sequence"/>
</dbReference>
<accession>A0A0M2SYG1</accession>
<protein>
    <recommendedName>
        <fullName evidence="4">WXG100 family type VII secretion target</fullName>
    </recommendedName>
</protein>
<dbReference type="Gene3D" id="1.10.287.1060">
    <property type="entry name" value="ESAT-6-like"/>
    <property type="match status" value="1"/>
</dbReference>
<sequence length="110" mass="11726">MGINVTQAASQAAKLREQAEALQGIKSALVHVKSSLTSGWQAEEIMHVQRALDSINQEIGVLSRELDSLGSTIQATAYEIKREEEAAAAAAAKARAEAEARAAKERQLSP</sequence>
<dbReference type="EMBL" id="LAYY01000006">
    <property type="protein sequence ID" value="KKK38746.1"/>
    <property type="molecule type" value="Genomic_DNA"/>
</dbReference>
<evidence type="ECO:0000313" key="3">
    <source>
        <dbReference type="Proteomes" id="UP000034166"/>
    </source>
</evidence>
<name>A0A0M2SYG1_9BACI</name>
<feature type="compositionally biased region" description="Basic and acidic residues" evidence="1">
    <location>
        <begin position="94"/>
        <end position="110"/>
    </location>
</feature>
<dbReference type="AlphaFoldDB" id="A0A0M2SYG1"/>
<dbReference type="PATRIC" id="fig|1408103.3.peg.1595"/>
<evidence type="ECO:0008006" key="4">
    <source>
        <dbReference type="Google" id="ProtNLM"/>
    </source>
</evidence>
<dbReference type="SUPFAM" id="SSF140453">
    <property type="entry name" value="EsxAB dimer-like"/>
    <property type="match status" value="1"/>
</dbReference>
<dbReference type="InterPro" id="IPR036689">
    <property type="entry name" value="ESAT-6-like_sf"/>
</dbReference>
<comment type="caution">
    <text evidence="2">The sequence shown here is derived from an EMBL/GenBank/DDBJ whole genome shotgun (WGS) entry which is preliminary data.</text>
</comment>
<proteinExistence type="predicted"/>
<dbReference type="RefSeq" id="WP_046523049.1">
    <property type="nucleotide sequence ID" value="NZ_LAYY01000006.1"/>
</dbReference>
<keyword evidence="3" id="KW-1185">Reference proteome</keyword>